<reference evidence="16" key="1">
    <citation type="journal article" date="2023" name="Insect Mol. Biol.">
        <title>Genome sequencing provides insights into the evolution of gene families encoding plant cell wall-degrading enzymes in longhorned beetles.</title>
        <authorList>
            <person name="Shin N.R."/>
            <person name="Okamura Y."/>
            <person name="Kirsch R."/>
            <person name="Pauchet Y."/>
        </authorList>
    </citation>
    <scope>NUCLEOTIDE SEQUENCE</scope>
    <source>
        <strain evidence="16">AMC_N1</strain>
    </source>
</reference>
<dbReference type="AlphaFoldDB" id="A0AAV8ZA90"/>
<evidence type="ECO:0000256" key="6">
    <source>
        <dbReference type="ARBA" id="ARBA00022695"/>
    </source>
</evidence>
<dbReference type="Proteomes" id="UP001162162">
    <property type="component" value="Unassembled WGS sequence"/>
</dbReference>
<keyword evidence="4 14" id="KW-0158">Chromosome</keyword>
<dbReference type="GO" id="GO:0070034">
    <property type="term" value="F:telomerase RNA binding"/>
    <property type="evidence" value="ECO:0007669"/>
    <property type="project" value="TreeGrafter"/>
</dbReference>
<dbReference type="Pfam" id="PF00078">
    <property type="entry name" value="RVT_1"/>
    <property type="match status" value="1"/>
</dbReference>
<keyword evidence="7 14" id="KW-0479">Metal-binding</keyword>
<evidence type="ECO:0000256" key="10">
    <source>
        <dbReference type="ARBA" id="ARBA00022918"/>
    </source>
</evidence>
<dbReference type="EMBL" id="JAPWTK010000010">
    <property type="protein sequence ID" value="KAJ8960058.1"/>
    <property type="molecule type" value="Genomic_DNA"/>
</dbReference>
<name>A0AAV8ZA90_9CUCU</name>
<evidence type="ECO:0000256" key="7">
    <source>
        <dbReference type="ARBA" id="ARBA00022723"/>
    </source>
</evidence>
<evidence type="ECO:0000256" key="8">
    <source>
        <dbReference type="ARBA" id="ARBA00022842"/>
    </source>
</evidence>
<dbReference type="GO" id="GO:0007004">
    <property type="term" value="P:telomere maintenance via telomerase"/>
    <property type="evidence" value="ECO:0007669"/>
    <property type="project" value="TreeGrafter"/>
</dbReference>
<keyword evidence="6 14" id="KW-0548">Nucleotidyltransferase</keyword>
<evidence type="ECO:0000256" key="9">
    <source>
        <dbReference type="ARBA" id="ARBA00022895"/>
    </source>
</evidence>
<dbReference type="Gene3D" id="1.10.357.90">
    <property type="match status" value="1"/>
</dbReference>
<keyword evidence="17" id="KW-1185">Reference proteome</keyword>
<dbReference type="InterPro" id="IPR003545">
    <property type="entry name" value="Telomerase_RT"/>
</dbReference>
<dbReference type="SUPFAM" id="SSF56672">
    <property type="entry name" value="DNA/RNA polymerases"/>
    <property type="match status" value="1"/>
</dbReference>
<dbReference type="Gene3D" id="1.10.132.70">
    <property type="match status" value="1"/>
</dbReference>
<evidence type="ECO:0000256" key="14">
    <source>
        <dbReference type="RuleBase" id="RU365061"/>
    </source>
</evidence>
<evidence type="ECO:0000259" key="15">
    <source>
        <dbReference type="PROSITE" id="PS50878"/>
    </source>
</evidence>
<organism evidence="16 17">
    <name type="scientific">Aromia moschata</name>
    <dbReference type="NCBI Taxonomy" id="1265417"/>
    <lineage>
        <taxon>Eukaryota</taxon>
        <taxon>Metazoa</taxon>
        <taxon>Ecdysozoa</taxon>
        <taxon>Arthropoda</taxon>
        <taxon>Hexapoda</taxon>
        <taxon>Insecta</taxon>
        <taxon>Pterygota</taxon>
        <taxon>Neoptera</taxon>
        <taxon>Endopterygota</taxon>
        <taxon>Coleoptera</taxon>
        <taxon>Polyphaga</taxon>
        <taxon>Cucujiformia</taxon>
        <taxon>Chrysomeloidea</taxon>
        <taxon>Cerambycidae</taxon>
        <taxon>Cerambycinae</taxon>
        <taxon>Callichromatini</taxon>
        <taxon>Aromia</taxon>
    </lineage>
</organism>
<evidence type="ECO:0000256" key="1">
    <source>
        <dbReference type="ARBA" id="ARBA00008001"/>
    </source>
</evidence>
<comment type="similarity">
    <text evidence="1 14">Belongs to the reverse transcriptase family. Telomerase subfamily.</text>
</comment>
<evidence type="ECO:0000256" key="4">
    <source>
        <dbReference type="ARBA" id="ARBA00022454"/>
    </source>
</evidence>
<feature type="domain" description="Reverse transcriptase" evidence="15">
    <location>
        <begin position="184"/>
        <end position="413"/>
    </location>
</feature>
<evidence type="ECO:0000313" key="17">
    <source>
        <dbReference type="Proteomes" id="UP001162162"/>
    </source>
</evidence>
<evidence type="ECO:0000256" key="13">
    <source>
        <dbReference type="ARBA" id="ARBA00048173"/>
    </source>
</evidence>
<dbReference type="PROSITE" id="PS50878">
    <property type="entry name" value="RT_POL"/>
    <property type="match status" value="1"/>
</dbReference>
<dbReference type="GO" id="GO:0000333">
    <property type="term" value="C:telomerase catalytic core complex"/>
    <property type="evidence" value="ECO:0007669"/>
    <property type="project" value="TreeGrafter"/>
</dbReference>
<dbReference type="InterPro" id="IPR000477">
    <property type="entry name" value="RT_dom"/>
</dbReference>
<evidence type="ECO:0000256" key="12">
    <source>
        <dbReference type="ARBA" id="ARBA00032044"/>
    </source>
</evidence>
<proteinExistence type="inferred from homology"/>
<dbReference type="Pfam" id="PF17984">
    <property type="entry name" value="TERT_thumb"/>
    <property type="match status" value="1"/>
</dbReference>
<dbReference type="Pfam" id="PF12009">
    <property type="entry name" value="Telomerase_RBD"/>
    <property type="match status" value="1"/>
</dbReference>
<dbReference type="Gene3D" id="3.30.70.2630">
    <property type="match status" value="1"/>
</dbReference>
<dbReference type="InterPro" id="IPR021891">
    <property type="entry name" value="Telomerase_RBD"/>
</dbReference>
<evidence type="ECO:0000256" key="3">
    <source>
        <dbReference type="ARBA" id="ARBA00016182"/>
    </source>
</evidence>
<dbReference type="EC" id="2.7.7.49" evidence="2 14"/>
<dbReference type="GO" id="GO:0042162">
    <property type="term" value="F:telomeric DNA binding"/>
    <property type="evidence" value="ECO:0007669"/>
    <property type="project" value="TreeGrafter"/>
</dbReference>
<protein>
    <recommendedName>
        <fullName evidence="3 14">Telomerase reverse transcriptase</fullName>
        <ecNumber evidence="2 14">2.7.7.49</ecNumber>
    </recommendedName>
    <alternativeName>
        <fullName evidence="12 14">Telomerase catalytic subunit</fullName>
    </alternativeName>
</protein>
<keyword evidence="8 14" id="KW-0460">Magnesium</keyword>
<accession>A0AAV8ZA90</accession>
<dbReference type="PANTHER" id="PTHR12066">
    <property type="entry name" value="TELOMERASE REVERSE TRANSCRIPTASE"/>
    <property type="match status" value="1"/>
</dbReference>
<keyword evidence="11 14" id="KW-0539">Nucleus</keyword>
<dbReference type="GO" id="GO:0000781">
    <property type="term" value="C:chromosome, telomeric region"/>
    <property type="evidence" value="ECO:0007669"/>
    <property type="project" value="UniProtKB-SubCell"/>
</dbReference>
<dbReference type="GO" id="GO:0046872">
    <property type="term" value="F:metal ion binding"/>
    <property type="evidence" value="ECO:0007669"/>
    <property type="project" value="UniProtKB-KW"/>
</dbReference>
<dbReference type="GO" id="GO:0003720">
    <property type="term" value="F:telomerase activity"/>
    <property type="evidence" value="ECO:0007669"/>
    <property type="project" value="InterPro"/>
</dbReference>
<dbReference type="InterPro" id="IPR043502">
    <property type="entry name" value="DNA/RNA_pol_sf"/>
</dbReference>
<keyword evidence="5 14" id="KW-0808">Transferase</keyword>
<evidence type="ECO:0000256" key="5">
    <source>
        <dbReference type="ARBA" id="ARBA00022679"/>
    </source>
</evidence>
<gene>
    <name evidence="16" type="ORF">NQ318_009499</name>
</gene>
<keyword evidence="9 14" id="KW-0779">Telomere</keyword>
<dbReference type="Gene3D" id="3.10.10.20">
    <property type="match status" value="1"/>
</dbReference>
<comment type="function">
    <text evidence="14">Telomerase is a ribonucleoprotein enzyme essential for the replication of chromosome termini in most eukaryotes. It elongates telomeres. It is a reverse transcriptase that adds simple sequence repeats to chromosome ends by copying a template sequence within the RNA component of the enzyme.</text>
</comment>
<dbReference type="InterPro" id="IPR041580">
    <property type="entry name" value="TERT_thumb"/>
</dbReference>
<comment type="caution">
    <text evidence="16">The sequence shown here is derived from an EMBL/GenBank/DDBJ whole genome shotgun (WGS) entry which is preliminary data.</text>
</comment>
<dbReference type="PANTHER" id="PTHR12066:SF0">
    <property type="entry name" value="TELOMERASE REVERSE TRANSCRIPTASE"/>
    <property type="match status" value="1"/>
</dbReference>
<comment type="catalytic activity">
    <reaction evidence="13 14">
        <text>DNA(n) + a 2'-deoxyribonucleoside 5'-triphosphate = DNA(n+1) + diphosphate</text>
        <dbReference type="Rhea" id="RHEA:22508"/>
        <dbReference type="Rhea" id="RHEA-COMP:17339"/>
        <dbReference type="Rhea" id="RHEA-COMP:17340"/>
        <dbReference type="ChEBI" id="CHEBI:33019"/>
        <dbReference type="ChEBI" id="CHEBI:61560"/>
        <dbReference type="ChEBI" id="CHEBI:173112"/>
        <dbReference type="EC" id="2.7.7.49"/>
    </reaction>
</comment>
<sequence>MGYYQLSLDKKLSKIWKKDKYCKKLKRKIAPFKPGEIILMRISERLRNVKDLECIYVGRKITTILDEVIGADYFGTTQNRKRFYHLVNKITTQSRFECVYLSSLSKDYDIKRIPWLQEENLDESQSRQMLRRTNLYLLTYIVKPLIKHFYHALKNFRGYEVKFIPRRKWHSHQHKIFNEIVGLRYLIAIDFEACKSRGTLRLFPKIDSDRLEYRPLISPTKCSVQMKIKLRRLLKQIDHLAREISASSNVSLFVAWKRYSKSTAGQRIYGVKLDIKDAFGNVNVERLCYIITESKLNETDKDFIINHIRNQYVSFHKKFYRWNHGLLQGDRLSSSLCNLFLSDFETTHLLPFRKPDQLLHRIVDDYFFCSTNESDMEHFEHVIRCTFELNDSKTQRVTNNNTNYEIIYFGQVFNLTSREVVLREGVLSDINSNFGMLKKLIPEGCKQDIVQRTLSFPYNNHCFKRMELNTKFNTEEKVLKNFFEGMIFVAFKFDAAVMAIRDYRQDADDIPSLTLILEKVICDYSNIVYFKIRRGPSQGEYFRDNITFRLLKNIAYRAFILVLRKSFEFYKGIIKDIKENNNLYLDLENFQLSVENFSKLPYNFENVNLGRRSKI</sequence>
<dbReference type="SMART" id="SM00975">
    <property type="entry name" value="Telomerase_RBD"/>
    <property type="match status" value="1"/>
</dbReference>
<dbReference type="Gene3D" id="1.10.10.2210">
    <property type="match status" value="1"/>
</dbReference>
<evidence type="ECO:0000256" key="11">
    <source>
        <dbReference type="ARBA" id="ARBA00023242"/>
    </source>
</evidence>
<evidence type="ECO:0000313" key="16">
    <source>
        <dbReference type="EMBL" id="KAJ8960058.1"/>
    </source>
</evidence>
<evidence type="ECO:0000256" key="2">
    <source>
        <dbReference type="ARBA" id="ARBA00012493"/>
    </source>
</evidence>
<comment type="subcellular location">
    <subcellularLocation>
        <location evidence="14">Nucleus</location>
    </subcellularLocation>
    <subcellularLocation>
        <location evidence="14">Chromosome</location>
        <location evidence="14">Telomere</location>
    </subcellularLocation>
</comment>
<keyword evidence="10 14" id="KW-0695">RNA-directed DNA polymerase</keyword>